<dbReference type="Proteomes" id="UP001431783">
    <property type="component" value="Unassembled WGS sequence"/>
</dbReference>
<comment type="subcellular location">
    <subcellularLocation>
        <location evidence="1">Cell membrane</location>
        <topology evidence="1">Multi-pass membrane protein</topology>
    </subcellularLocation>
</comment>
<feature type="transmembrane region" description="Helical" evidence="8">
    <location>
        <begin position="502"/>
        <end position="522"/>
    </location>
</feature>
<feature type="transmembrane region" description="Helical" evidence="8">
    <location>
        <begin position="259"/>
        <end position="276"/>
    </location>
</feature>
<gene>
    <name evidence="9" type="ORF">WA026_020378</name>
</gene>
<evidence type="ECO:0008006" key="11">
    <source>
        <dbReference type="Google" id="ProtNLM"/>
    </source>
</evidence>
<dbReference type="SUPFAM" id="SSF53850">
    <property type="entry name" value="Periplasmic binding protein-like II"/>
    <property type="match status" value="1"/>
</dbReference>
<evidence type="ECO:0000256" key="7">
    <source>
        <dbReference type="ARBA" id="ARBA00023180"/>
    </source>
</evidence>
<dbReference type="InterPro" id="IPR052192">
    <property type="entry name" value="Insect_Ionotropic_Sensory_Rcpt"/>
</dbReference>
<evidence type="ECO:0000256" key="1">
    <source>
        <dbReference type="ARBA" id="ARBA00004651"/>
    </source>
</evidence>
<organism evidence="9 10">
    <name type="scientific">Henosepilachna vigintioctopunctata</name>
    <dbReference type="NCBI Taxonomy" id="420089"/>
    <lineage>
        <taxon>Eukaryota</taxon>
        <taxon>Metazoa</taxon>
        <taxon>Ecdysozoa</taxon>
        <taxon>Arthropoda</taxon>
        <taxon>Hexapoda</taxon>
        <taxon>Insecta</taxon>
        <taxon>Pterygota</taxon>
        <taxon>Neoptera</taxon>
        <taxon>Endopterygota</taxon>
        <taxon>Coleoptera</taxon>
        <taxon>Polyphaga</taxon>
        <taxon>Cucujiformia</taxon>
        <taxon>Coccinelloidea</taxon>
        <taxon>Coccinellidae</taxon>
        <taxon>Epilachninae</taxon>
        <taxon>Epilachnini</taxon>
        <taxon>Henosepilachna</taxon>
    </lineage>
</organism>
<dbReference type="PANTHER" id="PTHR42643">
    <property type="entry name" value="IONOTROPIC RECEPTOR 20A-RELATED"/>
    <property type="match status" value="1"/>
</dbReference>
<dbReference type="EMBL" id="JARQZJ010000074">
    <property type="protein sequence ID" value="KAK9882272.1"/>
    <property type="molecule type" value="Genomic_DNA"/>
</dbReference>
<dbReference type="Gene3D" id="1.10.287.70">
    <property type="match status" value="1"/>
</dbReference>
<protein>
    <recommendedName>
        <fullName evidence="11">Ionotropic receptor</fullName>
    </recommendedName>
</protein>
<sequence length="549" mass="64123">MPLNITVKLKLYNLSQYVSLIASILGNADIKSALLVNVENGFPFPNVRYNIYRGINSYYLDLRPDLYIVNMESTTVQQFFHIISLNFDYNPRAKFIFIGNGGRELITQLSKRFITDVEILNSNPAFPDKNTKKFLMDKYNIAKNKSNITVCYYFSPPYDIVGSSPGDPMGLKPDLVHTIFDKMNLTATFVQNKYQNVRTKTHLYLLNKGCDMIDITIQKNIGAIDFIQHINDDFMIWLIPECGSVPQWKYPFRVFSQSIWIMIFMTLILISLIWLCSHRINSIKFDNSLMLMITRCLIIIRVAIDQPVRFKLNNFSTIFLLSFTLLCMVILNLIYKSMITSIFQRKDIADDGISSFEDLMNHSYNLVLSNNRRKKLEKLFPSLEHYPEERIFTELDYPDVDTWLMFAAASENTAAYRPQWSFNYFFEKLHRNGNRMRPLIDKSYRFMHGFLYLKGHPVISRFSSMIIRMSDFGFTKHLLSKYDTRIREISIRNSKTFNADDVIGPLTIWVAGCCLALITFLVEISIPQFQSFFRIAMRKMKRSLENSQL</sequence>
<name>A0AAW1UQL3_9CUCU</name>
<dbReference type="AlphaFoldDB" id="A0AAW1UQL3"/>
<feature type="transmembrane region" description="Helical" evidence="8">
    <location>
        <begin position="288"/>
        <end position="304"/>
    </location>
</feature>
<evidence type="ECO:0000256" key="3">
    <source>
        <dbReference type="ARBA" id="ARBA00022692"/>
    </source>
</evidence>
<evidence type="ECO:0000256" key="4">
    <source>
        <dbReference type="ARBA" id="ARBA00022989"/>
    </source>
</evidence>
<keyword evidence="10" id="KW-1185">Reference proteome</keyword>
<keyword evidence="3 8" id="KW-0812">Transmembrane</keyword>
<keyword evidence="7" id="KW-0325">Glycoprotein</keyword>
<evidence type="ECO:0000256" key="2">
    <source>
        <dbReference type="ARBA" id="ARBA00022475"/>
    </source>
</evidence>
<feature type="transmembrane region" description="Helical" evidence="8">
    <location>
        <begin position="316"/>
        <end position="335"/>
    </location>
</feature>
<evidence type="ECO:0000313" key="9">
    <source>
        <dbReference type="EMBL" id="KAK9882272.1"/>
    </source>
</evidence>
<accession>A0AAW1UQL3</accession>
<dbReference type="GO" id="GO:0005886">
    <property type="term" value="C:plasma membrane"/>
    <property type="evidence" value="ECO:0007669"/>
    <property type="project" value="UniProtKB-SubCell"/>
</dbReference>
<evidence type="ECO:0000256" key="8">
    <source>
        <dbReference type="SAM" id="Phobius"/>
    </source>
</evidence>
<keyword evidence="5 8" id="KW-0472">Membrane</keyword>
<dbReference type="PANTHER" id="PTHR42643:SF30">
    <property type="entry name" value="IONOTROPIC RECEPTOR 40A-RELATED"/>
    <property type="match status" value="1"/>
</dbReference>
<evidence type="ECO:0000313" key="10">
    <source>
        <dbReference type="Proteomes" id="UP001431783"/>
    </source>
</evidence>
<keyword evidence="2" id="KW-1003">Cell membrane</keyword>
<keyword evidence="6" id="KW-0675">Receptor</keyword>
<comment type="caution">
    <text evidence="9">The sequence shown here is derived from an EMBL/GenBank/DDBJ whole genome shotgun (WGS) entry which is preliminary data.</text>
</comment>
<proteinExistence type="predicted"/>
<evidence type="ECO:0000256" key="6">
    <source>
        <dbReference type="ARBA" id="ARBA00023170"/>
    </source>
</evidence>
<reference evidence="9 10" key="1">
    <citation type="submission" date="2023-03" db="EMBL/GenBank/DDBJ databases">
        <title>Genome insight into feeding habits of ladybird beetles.</title>
        <authorList>
            <person name="Li H.-S."/>
            <person name="Huang Y.-H."/>
            <person name="Pang H."/>
        </authorList>
    </citation>
    <scope>NUCLEOTIDE SEQUENCE [LARGE SCALE GENOMIC DNA]</scope>
    <source>
        <strain evidence="9">SYSU_2023b</strain>
        <tissue evidence="9">Whole body</tissue>
    </source>
</reference>
<keyword evidence="4 8" id="KW-1133">Transmembrane helix</keyword>
<evidence type="ECO:0000256" key="5">
    <source>
        <dbReference type="ARBA" id="ARBA00023136"/>
    </source>
</evidence>